<evidence type="ECO:0000313" key="2">
    <source>
        <dbReference type="Proteomes" id="UP001206350"/>
    </source>
</evidence>
<keyword evidence="2" id="KW-1185">Reference proteome</keyword>
<comment type="caution">
    <text evidence="1">The sequence shown here is derived from an EMBL/GenBank/DDBJ whole genome shotgun (WGS) entry which is preliminary data.</text>
</comment>
<dbReference type="RefSeq" id="WP_077664442.1">
    <property type="nucleotide sequence ID" value="NZ_JALJCU010000008.1"/>
</dbReference>
<dbReference type="EMBL" id="JALJCU010000008">
    <property type="protein sequence ID" value="MCQ9120983.1"/>
    <property type="molecule type" value="Genomic_DNA"/>
</dbReference>
<accession>A0AAW5LBR0</accession>
<name>A0AAW5LBR0_9PAST</name>
<evidence type="ECO:0000313" key="1">
    <source>
        <dbReference type="EMBL" id="MCQ9120983.1"/>
    </source>
</evidence>
<organism evidence="1 2">
    <name type="scientific">Rodentibacter pneumotropicus</name>
    <dbReference type="NCBI Taxonomy" id="758"/>
    <lineage>
        <taxon>Bacteria</taxon>
        <taxon>Pseudomonadati</taxon>
        <taxon>Pseudomonadota</taxon>
        <taxon>Gammaproteobacteria</taxon>
        <taxon>Pasteurellales</taxon>
        <taxon>Pasteurellaceae</taxon>
        <taxon>Rodentibacter</taxon>
    </lineage>
</organism>
<reference evidence="1 2" key="1">
    <citation type="journal article" date="2022" name="Microbiol. Spectr.">
        <title>Microbiota of the Pregnant Mouse: Characterization of the Bacterial Communities in the Oral Cavity, Lung, Intestine, and Vagina through Culture and DNA Sequencing.</title>
        <authorList>
            <person name="Greenberg J.M."/>
            <person name="Romero R."/>
            <person name="Winters A.D."/>
            <person name="Galaz J."/>
            <person name="Garcia-Flores V."/>
            <person name="Arenas-Hernandez M."/>
            <person name="Panzer J."/>
            <person name="Shaffer Z."/>
            <person name="Kracht D.J."/>
            <person name="Gomez-Lopez N."/>
            <person name="Theis K.R."/>
        </authorList>
    </citation>
    <scope>NUCLEOTIDE SEQUENCE [LARGE SCALE GENOMIC DNA]</scope>
    <source>
        <strain evidence="1 2">MAC-C1-H1</strain>
    </source>
</reference>
<gene>
    <name evidence="1" type="ORF">MUU45_000801</name>
</gene>
<protein>
    <submittedName>
        <fullName evidence="1">Uncharacterized protein</fullName>
    </submittedName>
</protein>
<dbReference type="AlphaFoldDB" id="A0AAW5LBR0"/>
<dbReference type="Proteomes" id="UP001206350">
    <property type="component" value="Unassembled WGS sequence"/>
</dbReference>
<sequence length="135" mass="15681">MLINKEIQYLRYVVRELSFKESKEDKKELENLTINLGYSSPIIESNDGKNIAIMPFTFTLKGDEAFSLTCKLQLGFGLQERPKDEEVFKEIVNKESEYFSKYIENAINKIISSTLINTAFNINEVFDIPKFSYND</sequence>
<proteinExistence type="predicted"/>